<feature type="compositionally biased region" description="Polar residues" evidence="2">
    <location>
        <begin position="500"/>
        <end position="514"/>
    </location>
</feature>
<dbReference type="EMBL" id="CAJJDM010000178">
    <property type="protein sequence ID" value="CAD8116089.1"/>
    <property type="molecule type" value="Genomic_DNA"/>
</dbReference>
<organism evidence="3 4">
    <name type="scientific">Paramecium primaurelia</name>
    <dbReference type="NCBI Taxonomy" id="5886"/>
    <lineage>
        <taxon>Eukaryota</taxon>
        <taxon>Sar</taxon>
        <taxon>Alveolata</taxon>
        <taxon>Ciliophora</taxon>
        <taxon>Intramacronucleata</taxon>
        <taxon>Oligohymenophorea</taxon>
        <taxon>Peniculida</taxon>
        <taxon>Parameciidae</taxon>
        <taxon>Paramecium</taxon>
    </lineage>
</organism>
<keyword evidence="1" id="KW-0175">Coiled coil</keyword>
<evidence type="ECO:0000256" key="1">
    <source>
        <dbReference type="SAM" id="Coils"/>
    </source>
</evidence>
<feature type="region of interest" description="Disordered" evidence="2">
    <location>
        <begin position="488"/>
        <end position="537"/>
    </location>
</feature>
<sequence length="601" mass="70611">MDQVDIINDEEQSPLHIKRELDIDIPYRVAFPICYNQQQKDTPKTAMRTIEHLEIDEVQIQTETTPKTQIDISSPRVLFLTHSQIIGINQEEDEVPFNRSTLNYPLSEIPEELTPSNLPNQSKVSNQDVIIDNMSIVNSQQLKFSKKSSETNVISNNNMDGSKLKEELKEQISILESKIQELEKENFILKKRSNQEKVRLIELQMETEYKIAQLNEQLQDQEINYKKQINILKNDLNNAKLSINIFKQQIPYHENQGLQLSQSQIQFPQQQIQYPYNSSQQQNYQYYNKQQLTLSQSYNEQLNKNTKDLCLTQIQYEIIYSKLIKIIKKIDQQIEINKIDLFDLLQILEEKVKQIVNIDEEEKIDEHRTLLSTLKTELGQIKQIRGQLSRIFNDNNQFIHKRNNDNQIDQRINELNLQILGIKQEKLELFELNQKQQNQINQQNQIIIELQSKLNNSSQTDTQRIQSQFIRQLQTNSMSDIKNIKEQVKQRQDSIKKNFKSQNSPQSRSENASPQLKFLNSPKNSKHSSTYQKQQSIDKKYQFYNRTSDFSVDNNNNNSIHQPTNINNSMHLSGEIIQKLVDQFKGNSILAQKIQGYSKKN</sequence>
<protein>
    <submittedName>
        <fullName evidence="3">Uncharacterized protein</fullName>
    </submittedName>
</protein>
<accession>A0A8S1QKA2</accession>
<dbReference type="AlphaFoldDB" id="A0A8S1QKA2"/>
<gene>
    <name evidence="3" type="ORF">PPRIM_AZ9-3.1.T1690024</name>
</gene>
<reference evidence="3" key="1">
    <citation type="submission" date="2021-01" db="EMBL/GenBank/DDBJ databases">
        <authorList>
            <consortium name="Genoscope - CEA"/>
            <person name="William W."/>
        </authorList>
    </citation>
    <scope>NUCLEOTIDE SEQUENCE</scope>
</reference>
<dbReference type="OMA" id="VAFPICY"/>
<keyword evidence="4" id="KW-1185">Reference proteome</keyword>
<evidence type="ECO:0000313" key="4">
    <source>
        <dbReference type="Proteomes" id="UP000688137"/>
    </source>
</evidence>
<evidence type="ECO:0000256" key="2">
    <source>
        <dbReference type="SAM" id="MobiDB-lite"/>
    </source>
</evidence>
<evidence type="ECO:0000313" key="3">
    <source>
        <dbReference type="EMBL" id="CAD8116089.1"/>
    </source>
</evidence>
<dbReference type="Proteomes" id="UP000688137">
    <property type="component" value="Unassembled WGS sequence"/>
</dbReference>
<name>A0A8S1QKA2_PARPR</name>
<feature type="coiled-coil region" evidence="1">
    <location>
        <begin position="165"/>
        <end position="249"/>
    </location>
</feature>
<feature type="compositionally biased region" description="Polar residues" evidence="2">
    <location>
        <begin position="521"/>
        <end position="535"/>
    </location>
</feature>
<comment type="caution">
    <text evidence="3">The sequence shown here is derived from an EMBL/GenBank/DDBJ whole genome shotgun (WGS) entry which is preliminary data.</text>
</comment>
<proteinExistence type="predicted"/>